<proteinExistence type="predicted"/>
<comment type="caution">
    <text evidence="2">The sequence shown here is derived from an EMBL/GenBank/DDBJ whole genome shotgun (WGS) entry which is preliminary data.</text>
</comment>
<dbReference type="Proteomes" id="UP001145021">
    <property type="component" value="Unassembled WGS sequence"/>
</dbReference>
<gene>
    <name evidence="2" type="ORF">LPJ64_006393</name>
</gene>
<dbReference type="EMBL" id="JANBOH010000764">
    <property type="protein sequence ID" value="KAJ1641660.1"/>
    <property type="molecule type" value="Genomic_DNA"/>
</dbReference>
<keyword evidence="1" id="KW-0812">Transmembrane</keyword>
<evidence type="ECO:0000313" key="3">
    <source>
        <dbReference type="Proteomes" id="UP001145021"/>
    </source>
</evidence>
<feature type="transmembrane region" description="Helical" evidence="1">
    <location>
        <begin position="5"/>
        <end position="24"/>
    </location>
</feature>
<evidence type="ECO:0000313" key="2">
    <source>
        <dbReference type="EMBL" id="KAJ1641660.1"/>
    </source>
</evidence>
<organism evidence="2 3">
    <name type="scientific">Coemansia asiatica</name>
    <dbReference type="NCBI Taxonomy" id="1052880"/>
    <lineage>
        <taxon>Eukaryota</taxon>
        <taxon>Fungi</taxon>
        <taxon>Fungi incertae sedis</taxon>
        <taxon>Zoopagomycota</taxon>
        <taxon>Kickxellomycotina</taxon>
        <taxon>Kickxellomycetes</taxon>
        <taxon>Kickxellales</taxon>
        <taxon>Kickxellaceae</taxon>
        <taxon>Coemansia</taxon>
    </lineage>
</organism>
<protein>
    <submittedName>
        <fullName evidence="2">Uncharacterized protein</fullName>
    </submittedName>
</protein>
<reference evidence="2" key="1">
    <citation type="submission" date="2022-07" db="EMBL/GenBank/DDBJ databases">
        <title>Phylogenomic reconstructions and comparative analyses of Kickxellomycotina fungi.</title>
        <authorList>
            <person name="Reynolds N.K."/>
            <person name="Stajich J.E."/>
            <person name="Barry K."/>
            <person name="Grigoriev I.V."/>
            <person name="Crous P."/>
            <person name="Smith M.E."/>
        </authorList>
    </citation>
    <scope>NUCLEOTIDE SEQUENCE</scope>
    <source>
        <strain evidence="2">NBRC 105413</strain>
    </source>
</reference>
<sequence length="61" mass="6362">SLGDFVLLVTTVFAMLTLHLFGIADARAVGLSITYVVSLSGLLGSSVGCFVKVENAMTILE</sequence>
<name>A0A9W8CG36_9FUNG</name>
<keyword evidence="1" id="KW-1133">Transmembrane helix</keyword>
<keyword evidence="1" id="KW-0472">Membrane</keyword>
<accession>A0A9W8CG36</accession>
<keyword evidence="3" id="KW-1185">Reference proteome</keyword>
<dbReference type="AlphaFoldDB" id="A0A9W8CG36"/>
<evidence type="ECO:0000256" key="1">
    <source>
        <dbReference type="SAM" id="Phobius"/>
    </source>
</evidence>
<feature type="non-terminal residue" evidence="2">
    <location>
        <position position="1"/>
    </location>
</feature>
<feature type="transmembrane region" description="Helical" evidence="1">
    <location>
        <begin position="30"/>
        <end position="51"/>
    </location>
</feature>